<reference evidence="2 3" key="1">
    <citation type="submission" date="2012-12" db="EMBL/GenBank/DDBJ databases">
        <title>Whole genome shotgun sequence of Gordonia aichiensis NBRC 108223.</title>
        <authorList>
            <person name="Isaki-Nakamura S."/>
            <person name="Hosoyama A."/>
            <person name="Tsuchikane K."/>
            <person name="Ando Y."/>
            <person name="Baba S."/>
            <person name="Ohji S."/>
            <person name="Hamada M."/>
            <person name="Tamura T."/>
            <person name="Yamazoe A."/>
            <person name="Yamazaki S."/>
            <person name="Fujita N."/>
        </authorList>
    </citation>
    <scope>NUCLEOTIDE SEQUENCE [LARGE SCALE GENOMIC DNA]</scope>
    <source>
        <strain evidence="2 3">NBRC 108223</strain>
    </source>
</reference>
<feature type="region of interest" description="Disordered" evidence="1">
    <location>
        <begin position="36"/>
        <end position="76"/>
    </location>
</feature>
<protein>
    <submittedName>
        <fullName evidence="2">Uncharacterized protein</fullName>
    </submittedName>
</protein>
<keyword evidence="3" id="KW-1185">Reference proteome</keyword>
<dbReference type="EMBL" id="BANR01000011">
    <property type="protein sequence ID" value="GAC49335.1"/>
    <property type="molecule type" value="Genomic_DNA"/>
</dbReference>
<proteinExistence type="predicted"/>
<sequence>MRPDLSATINRFHAAGFEMVVVGDIHDRDRKPMLIIGERESKPDSAPPTTPAPATAGQNASPPPPPAAVNVPTPAKRTVGKLPKGIVAVEALADPSTFPPRSPEGKLQRKIDKNGGVWEHAALFDLAGNPVPAILKPTRFGFAWAVYANQKCTGKVVQWVGYSSAHNLQMRIKTVESKGYRIGIVRARSQAQAIQEGRKKSAKVTRTDGGFDPEAEVVKVFAPELY</sequence>
<evidence type="ECO:0000313" key="2">
    <source>
        <dbReference type="EMBL" id="GAC49335.1"/>
    </source>
</evidence>
<accession>L7KKC1</accession>
<dbReference type="AlphaFoldDB" id="L7KKC1"/>
<name>L7KKC1_9ACTN</name>
<gene>
    <name evidence="2" type="ORF">GOACH_11_01320</name>
</gene>
<evidence type="ECO:0000313" key="3">
    <source>
        <dbReference type="Proteomes" id="UP000010988"/>
    </source>
</evidence>
<dbReference type="Proteomes" id="UP000010988">
    <property type="component" value="Unassembled WGS sequence"/>
</dbReference>
<comment type="caution">
    <text evidence="2">The sequence shown here is derived from an EMBL/GenBank/DDBJ whole genome shotgun (WGS) entry which is preliminary data.</text>
</comment>
<dbReference type="OrthoDB" id="4206817at2"/>
<evidence type="ECO:0000256" key="1">
    <source>
        <dbReference type="SAM" id="MobiDB-lite"/>
    </source>
</evidence>
<organism evidence="2 3">
    <name type="scientific">Gordonia aichiensis NBRC 108223</name>
    <dbReference type="NCBI Taxonomy" id="1220583"/>
    <lineage>
        <taxon>Bacteria</taxon>
        <taxon>Bacillati</taxon>
        <taxon>Actinomycetota</taxon>
        <taxon>Actinomycetes</taxon>
        <taxon>Mycobacteriales</taxon>
        <taxon>Gordoniaceae</taxon>
        <taxon>Gordonia</taxon>
    </lineage>
</organism>